<protein>
    <submittedName>
        <fullName evidence="2">E5b0fcce-65b6-48b6-88d3-23c5cbb0ba5e-CDS</fullName>
    </submittedName>
</protein>
<gene>
    <name evidence="2" type="ORF">SCLTRI_LOCUS4874</name>
</gene>
<dbReference type="OrthoDB" id="3560454at2759"/>
<proteinExistence type="predicted"/>
<dbReference type="AlphaFoldDB" id="A0A8H2ZN18"/>
<dbReference type="EMBL" id="CAJHIA010000013">
    <property type="protein sequence ID" value="CAD6445082.1"/>
    <property type="molecule type" value="Genomic_DNA"/>
</dbReference>
<feature type="compositionally biased region" description="Polar residues" evidence="1">
    <location>
        <begin position="46"/>
        <end position="77"/>
    </location>
</feature>
<evidence type="ECO:0000313" key="2">
    <source>
        <dbReference type="EMBL" id="CAD6445082.1"/>
    </source>
</evidence>
<sequence>MLQKSVSSFPSIQPQTLTHSNPIQSNTKTFNMTRTRFSKHNHVRVKTQQNLTFQTSRSLRPSHNQGRGTSHPSTPRTPTLLDPFESDQTACRLRSNQPRTPPTPAPTRARTTVPSTPYIPEYTGIINDNIALMCESLYKSEPKLLPTPWKVNNLLRDFIENDGDFGYSREEKEEVIEKWLDEVEEVDFVERK</sequence>
<keyword evidence="3" id="KW-1185">Reference proteome</keyword>
<feature type="region of interest" description="Disordered" evidence="1">
    <location>
        <begin position="41"/>
        <end position="116"/>
    </location>
</feature>
<feature type="compositionally biased region" description="Low complexity" evidence="1">
    <location>
        <begin position="106"/>
        <end position="116"/>
    </location>
</feature>
<feature type="region of interest" description="Disordered" evidence="1">
    <location>
        <begin position="1"/>
        <end position="26"/>
    </location>
</feature>
<accession>A0A8H2ZN18</accession>
<organism evidence="2 3">
    <name type="scientific">Sclerotinia trifoliorum</name>
    <dbReference type="NCBI Taxonomy" id="28548"/>
    <lineage>
        <taxon>Eukaryota</taxon>
        <taxon>Fungi</taxon>
        <taxon>Dikarya</taxon>
        <taxon>Ascomycota</taxon>
        <taxon>Pezizomycotina</taxon>
        <taxon>Leotiomycetes</taxon>
        <taxon>Helotiales</taxon>
        <taxon>Sclerotiniaceae</taxon>
        <taxon>Sclerotinia</taxon>
    </lineage>
</organism>
<dbReference type="Proteomes" id="UP000624404">
    <property type="component" value="Unassembled WGS sequence"/>
</dbReference>
<reference evidence="2" key="1">
    <citation type="submission" date="2020-10" db="EMBL/GenBank/DDBJ databases">
        <authorList>
            <person name="Kusch S."/>
        </authorList>
    </citation>
    <scope>NUCLEOTIDE SEQUENCE</scope>
    <source>
        <strain evidence="2">SwB9</strain>
    </source>
</reference>
<feature type="compositionally biased region" description="Polar residues" evidence="1">
    <location>
        <begin position="86"/>
        <end position="97"/>
    </location>
</feature>
<evidence type="ECO:0000313" key="3">
    <source>
        <dbReference type="Proteomes" id="UP000624404"/>
    </source>
</evidence>
<comment type="caution">
    <text evidence="2">The sequence shown here is derived from an EMBL/GenBank/DDBJ whole genome shotgun (WGS) entry which is preliminary data.</text>
</comment>
<evidence type="ECO:0000256" key="1">
    <source>
        <dbReference type="SAM" id="MobiDB-lite"/>
    </source>
</evidence>
<name>A0A8H2ZN18_9HELO</name>